<dbReference type="SMART" id="SM00326">
    <property type="entry name" value="SH3"/>
    <property type="match status" value="1"/>
</dbReference>
<feature type="region of interest" description="Disordered" evidence="5">
    <location>
        <begin position="1037"/>
        <end position="1064"/>
    </location>
</feature>
<dbReference type="Gene3D" id="2.30.30.40">
    <property type="entry name" value="SH3 Domains"/>
    <property type="match status" value="1"/>
</dbReference>
<evidence type="ECO:0000256" key="2">
    <source>
        <dbReference type="ARBA" id="ARBA00022443"/>
    </source>
</evidence>
<dbReference type="FunFam" id="1.10.555.10:FF:000002">
    <property type="entry name" value="rho GTPase-activating protein 32 isoform X1"/>
    <property type="match status" value="1"/>
</dbReference>
<evidence type="ECO:0008006" key="9">
    <source>
        <dbReference type="Google" id="ProtNLM"/>
    </source>
</evidence>
<dbReference type="Gene3D" id="1.10.555.10">
    <property type="entry name" value="Rho GTPase activation protein"/>
    <property type="match status" value="1"/>
</dbReference>
<evidence type="ECO:0000259" key="6">
    <source>
        <dbReference type="PROSITE" id="PS50002"/>
    </source>
</evidence>
<evidence type="ECO:0000256" key="3">
    <source>
        <dbReference type="ARBA" id="ARBA00022468"/>
    </source>
</evidence>
<evidence type="ECO:0000256" key="4">
    <source>
        <dbReference type="PROSITE-ProRule" id="PRU00192"/>
    </source>
</evidence>
<dbReference type="PANTHER" id="PTHR15729:SF10">
    <property type="entry name" value="GTPASE-ACTIVATING PROTEIN CDGAPR"/>
    <property type="match status" value="1"/>
</dbReference>
<dbReference type="Gene3D" id="3.30.1520.10">
    <property type="entry name" value="Phox-like domain"/>
    <property type="match status" value="1"/>
</dbReference>
<feature type="region of interest" description="Disordered" evidence="5">
    <location>
        <begin position="917"/>
        <end position="992"/>
    </location>
</feature>
<dbReference type="FunFam" id="2.30.30.40:FF:000207">
    <property type="entry name" value="CLUMA_CG020965, isoform A"/>
    <property type="match status" value="1"/>
</dbReference>
<dbReference type="InterPro" id="IPR001452">
    <property type="entry name" value="SH3_domain"/>
</dbReference>
<keyword evidence="2 4" id="KW-0728">SH3 domain</keyword>
<evidence type="ECO:0000256" key="5">
    <source>
        <dbReference type="SAM" id="MobiDB-lite"/>
    </source>
</evidence>
<feature type="domain" description="SH3" evidence="6">
    <location>
        <begin position="522"/>
        <end position="584"/>
    </location>
</feature>
<dbReference type="SUPFAM" id="SSF64268">
    <property type="entry name" value="PX domain"/>
    <property type="match status" value="1"/>
</dbReference>
<sequence length="2100" mass="236107">MNNTAKKLLGSTGVSKTSIDLGMFIRQPPSLEMQSIKALPRDECQPFLQRFQTSKPMTPYLFEAVEKLLRYLMNRCVKPDLMKCTGPKLLSIDTKKSENLILSKNIDIGFATKRLLGETAITVTERQKLEFIHECRSMLTTMIAKLQEKSPLKQKAVRGLSSLDPCVIQHSPQLAQKRFSFLLEELNHANIINDVLAENAKKEYLHFCNLKKSELQEIFRPCDQFSDEVGLDTIYGSFLIGDANYKHLWEVIKICLVLSHGNATVEVVLQYKRTPNLLGMLANMLVLGELVSQQVVLGCVGSFARDNKRPTQHVGRVGRICACTIKLNECLTLIRAAPNTSSSTRTEMDLVRGGSIRVHHLTPSQVVSESKSRFPKLDECAHFHYEHVELPHLQVCLHEEELKSLLYEDSDSKWWHVAVTSLGKTWILRRSYDNFRLLDQRLHQCIYDRKFSELAELPPQGDIQEEDQEEAIRCLLSKYLTRFSEIAESLINCGPVLNWLELDNRGRRLLVPDGDNCPINTPAVAAAYSVKRYTAQAGDEISFEVGDMISVIDMPPPDESLWWRGKRGFQVGFFPSESVAVIGDKVPTNLQLPSTSSSVEKQEPSKPVLRKHGKLIAFFRAFILARPSRRRLKQSGILKERVFGCDLGEHLLNSGQEIPMVLKCCAEFIENYGIVDGIYRLSGVISNIQKLRNAFDEDRVPALYDDEGIRQDIHSVASLLKMYFRELPNPLCTYQLYHSFVAAVQSSQEEGLRLIRMREAVQKLPPPHYRTLEYLMRHLAKVAEHGHMTGMTSRNVAIVWAPNLLRCKELEVGGVAALQGVGVQAVVTEFLICYVELIFCDGLPAINLPPTQVTPKRNRPKSLAISTPTKLLSLEEARTRALLSSGKADQEYIEVGGGPTKLPAKYHTVLELPNSIRKRSGSKRSPLGWKSLFSKSGRKSSEISPRRKISTPSDLGLPQGRDKKEADLMQSQHQLRPVKSAESLASGANSSRNSTALDLDVASPDDHLSPLHSTFTASKPTGHNRSVSHDSYFDHLAETPDRTRSASRPSKLPEGENEDNFSSSLDLSEIQLNFDLEESEMQIFSEDETLVSTSVGSSSLMSCGSPRMSSIVRSRQQGLANAFVVLSSTAEDGEIEFVVKPVPLGEISPPCAVPEDPLSGCPSTDPSPKKQRTSTINLTHWKRSRLEEQLACSPADLQFIDSQSPADPENQMLVHADVHSNNSNLLDVSYHYNSHSPLMSLGQIEDQHPKQVSPSMNGMAKSDCSDITTPDTPLLYYAPLLDDESNSSTTTPDYENIMLAKLTPSPVVTPCNKYELLMTSPTTSVTPGATPNGESQFENLMPNFDYLYENLEHPYEMIVANVLTDVSLNDAKYENISTFSNNPETKYLNSNYSNSKTSGICPQYTNLTSTQLQTNKNTNQAVKESQITIKYENIVSPKEANVYETISENWNTHENDNKNVHEEQLPIKQVLPASQHASSTNMYQNVSALHHDDHLYEDVQDRAHEPLQAEVYQQVTYLRQSVHEINQLLEENDMASNAQIQACLDVSDSTKSIDIPLIKNDTHNVETHCDSLIVQVKGKKNEQVERKSKPIAHSEQGEASLFESQLKLSLNSMPPSPERHRSLVYTRRKFESEIGRDILRERKMKQELDEMRLVKQSRTELLQSRHSIQPNVKCNVKKLLFKFESSSSGDFHKPNETSIDDSPQTISISSKVRNANVNMRSSMALPPCVRARLAKAAKNKLANSTSLSISLDEDHFLASNNQISKLVRVQTSPNINVEEGKILLAEERTDICPSKLDPKSNKALTSSVDFDDPERRERIEKYKEKRRLFLREKYRSESFRGERDEKLLRLKQKASKNLSSPTDEQSESVKSLIDKEPGFSLQATGFKSGEQNVEIISQKNEISPTFCKNRKHYSSLINSKSSSSNRTFNHQDFKISQHLSSDKLNFDKKLDTNLDENVISQPNESVWFDNITEKVLPESFKQPLLRKANLDKKTDSHQPNMEQFYGKQSVGEFENLPSVLKSGEIPPLSVEITVSSKTVLEKQEMESHRKKDPEDCSSKLPQHCSPSYCIQNVAAIFETQDLSNTPSTHPPAGKQYLSSV</sequence>
<dbReference type="GO" id="GO:0005096">
    <property type="term" value="F:GTPase activator activity"/>
    <property type="evidence" value="ECO:0007669"/>
    <property type="project" value="UniProtKB-KW"/>
</dbReference>
<dbReference type="Pfam" id="PF00620">
    <property type="entry name" value="RhoGAP"/>
    <property type="match status" value="1"/>
</dbReference>
<name>A0A7R9GS11_TIMCR</name>
<dbReference type="InterPro" id="IPR000198">
    <property type="entry name" value="RhoGAP_dom"/>
</dbReference>
<comment type="similarity">
    <text evidence="1">Belongs to the PX domain-containing GAP family.</text>
</comment>
<dbReference type="InterPro" id="IPR036871">
    <property type="entry name" value="PX_dom_sf"/>
</dbReference>
<dbReference type="PROSITE" id="PS50238">
    <property type="entry name" value="RHOGAP"/>
    <property type="match status" value="1"/>
</dbReference>
<gene>
    <name evidence="8" type="ORF">TCEB3V08_LOCUS2486</name>
</gene>
<dbReference type="InterPro" id="IPR008936">
    <property type="entry name" value="Rho_GTPase_activation_prot"/>
</dbReference>
<keyword evidence="3" id="KW-0343">GTPase activation</keyword>
<evidence type="ECO:0000256" key="1">
    <source>
        <dbReference type="ARBA" id="ARBA00008795"/>
    </source>
</evidence>
<feature type="region of interest" description="Disordered" evidence="5">
    <location>
        <begin position="1852"/>
        <end position="1871"/>
    </location>
</feature>
<dbReference type="SMART" id="SM00324">
    <property type="entry name" value="RhoGAP"/>
    <property type="match status" value="1"/>
</dbReference>
<dbReference type="CDD" id="cd11835">
    <property type="entry name" value="SH3_ARHGAP32_33"/>
    <property type="match status" value="1"/>
</dbReference>
<dbReference type="PROSITE" id="PS50002">
    <property type="entry name" value="SH3"/>
    <property type="match status" value="1"/>
</dbReference>
<accession>A0A7R9GS11</accession>
<dbReference type="InterPro" id="IPR051576">
    <property type="entry name" value="PX-Rho_GAP"/>
</dbReference>
<dbReference type="GO" id="GO:0035091">
    <property type="term" value="F:phosphatidylinositol binding"/>
    <property type="evidence" value="ECO:0007669"/>
    <property type="project" value="InterPro"/>
</dbReference>
<evidence type="ECO:0000259" key="7">
    <source>
        <dbReference type="PROSITE" id="PS50238"/>
    </source>
</evidence>
<protein>
    <recommendedName>
        <fullName evidence="9">GTPase-activating protein CdGAPr</fullName>
    </recommendedName>
</protein>
<dbReference type="GO" id="GO:0007264">
    <property type="term" value="P:small GTPase-mediated signal transduction"/>
    <property type="evidence" value="ECO:0007669"/>
    <property type="project" value="TreeGrafter"/>
</dbReference>
<dbReference type="SUPFAM" id="SSF48350">
    <property type="entry name" value="GTPase activation domain, GAP"/>
    <property type="match status" value="1"/>
</dbReference>
<evidence type="ECO:0000313" key="8">
    <source>
        <dbReference type="EMBL" id="CAD7394563.1"/>
    </source>
</evidence>
<dbReference type="Pfam" id="PF00018">
    <property type="entry name" value="SH3_1"/>
    <property type="match status" value="1"/>
</dbReference>
<feature type="domain" description="Rho-GAP" evidence="7">
    <location>
        <begin position="645"/>
        <end position="839"/>
    </location>
</feature>
<dbReference type="SUPFAM" id="SSF50044">
    <property type="entry name" value="SH3-domain"/>
    <property type="match status" value="1"/>
</dbReference>
<organism evidence="8">
    <name type="scientific">Timema cristinae</name>
    <name type="common">Walking stick</name>
    <dbReference type="NCBI Taxonomy" id="61476"/>
    <lineage>
        <taxon>Eukaryota</taxon>
        <taxon>Metazoa</taxon>
        <taxon>Ecdysozoa</taxon>
        <taxon>Arthropoda</taxon>
        <taxon>Hexapoda</taxon>
        <taxon>Insecta</taxon>
        <taxon>Pterygota</taxon>
        <taxon>Neoptera</taxon>
        <taxon>Polyneoptera</taxon>
        <taxon>Phasmatodea</taxon>
        <taxon>Timematodea</taxon>
        <taxon>Timematoidea</taxon>
        <taxon>Timematidae</taxon>
        <taxon>Timema</taxon>
    </lineage>
</organism>
<dbReference type="EMBL" id="OC317006">
    <property type="protein sequence ID" value="CAD7394563.1"/>
    <property type="molecule type" value="Genomic_DNA"/>
</dbReference>
<proteinExistence type="inferred from homology"/>
<reference evidence="8" key="1">
    <citation type="submission" date="2020-11" db="EMBL/GenBank/DDBJ databases">
        <authorList>
            <person name="Tran Van P."/>
        </authorList>
    </citation>
    <scope>NUCLEOTIDE SEQUENCE</scope>
</reference>
<dbReference type="PANTHER" id="PTHR15729">
    <property type="entry name" value="CDC42 GTPASE-ACTIVATING PROTEIN"/>
    <property type="match status" value="1"/>
</dbReference>
<dbReference type="InterPro" id="IPR036028">
    <property type="entry name" value="SH3-like_dom_sf"/>
</dbReference>